<evidence type="ECO:0000313" key="7">
    <source>
        <dbReference type="EMBL" id="MBC5737416.1"/>
    </source>
</evidence>
<name>A0A8J6JDD4_9FIRM</name>
<gene>
    <name evidence="7" type="ORF">H8S62_10410</name>
</gene>
<reference evidence="7" key="1">
    <citation type="submission" date="2020-08" db="EMBL/GenBank/DDBJ databases">
        <title>Genome public.</title>
        <authorList>
            <person name="Liu C."/>
            <person name="Sun Q."/>
        </authorList>
    </citation>
    <scope>NUCLEOTIDE SEQUENCE</scope>
    <source>
        <strain evidence="7">NSJ-52</strain>
    </source>
</reference>
<keyword evidence="8" id="KW-1185">Reference proteome</keyword>
<dbReference type="Pfam" id="PF13515">
    <property type="entry name" value="FUSC_2"/>
    <property type="match status" value="1"/>
</dbReference>
<comment type="subcellular location">
    <subcellularLocation>
        <location evidence="1">Membrane</location>
        <topology evidence="1">Multi-pass membrane protein</topology>
    </subcellularLocation>
</comment>
<evidence type="ECO:0000256" key="4">
    <source>
        <dbReference type="ARBA" id="ARBA00023136"/>
    </source>
</evidence>
<protein>
    <submittedName>
        <fullName evidence="7">FUSC family protein</fullName>
    </submittedName>
</protein>
<feature type="transmembrane region" description="Helical" evidence="5">
    <location>
        <begin position="119"/>
        <end position="137"/>
    </location>
</feature>
<evidence type="ECO:0000313" key="8">
    <source>
        <dbReference type="Proteomes" id="UP000607645"/>
    </source>
</evidence>
<dbReference type="Proteomes" id="UP000607645">
    <property type="component" value="Unassembled WGS sequence"/>
</dbReference>
<dbReference type="InterPro" id="IPR049453">
    <property type="entry name" value="Memb_transporter_dom"/>
</dbReference>
<feature type="transmembrane region" description="Helical" evidence="5">
    <location>
        <begin position="339"/>
        <end position="358"/>
    </location>
</feature>
<dbReference type="AlphaFoldDB" id="A0A8J6JDD4"/>
<proteinExistence type="predicted"/>
<feature type="transmembrane region" description="Helical" evidence="5">
    <location>
        <begin position="21"/>
        <end position="39"/>
    </location>
</feature>
<dbReference type="EMBL" id="JACOPQ010000007">
    <property type="protein sequence ID" value="MBC5737416.1"/>
    <property type="molecule type" value="Genomic_DNA"/>
</dbReference>
<accession>A0A8J6JDD4</accession>
<sequence>MTLQNTWNRIKKTVRQKFLHNVLNFIFIIVFINVFQAVFGPENSILAVSLTILMPASTVRDMTATPVKHLCVQTVILELMVVSAFLVQSLQPWAALPLNLATLLIILYAYTYEYSSSMYFPYILSYLFFLFISPVTAEQLPRRMLGALAGAVCTILYQFYSNRTRVTETAHDRLTAMLEQARRAVDFRLTGTGGDPDLALVRESVCVVSRAVYERRRKALRISDAGFALVDAARTLEHLILLVRALPGDPSPAQAAFLSRLGPWLDDCRDFVLRLRPDLPAPDWGADAPPELREAADYLRARLGHMADRERRRNYRPTGLSLWIRVKAAMDVSSVRVTYAIRTAVLLAVGTLLVQLLGVTHGKWILFTVASLSLPYADDIGTKTWKRVLGTLAGGAVSVVVYSLFPAAGVRTFFMMFSGFLTGFFSDYAQTYACSTVGALGGAVFLTTFGWGAVSAMFGLRVLYILLGALIVFLFCRLLAPFTRHTASEQLTAKYVRLSGLLARVCAQDAVDAQLYYSLVIQAQLTEQKLRENAGKDGQMEALIPVLAECHRRVRDAHLAAVPAQA</sequence>
<feature type="domain" description="Integral membrane bound transporter" evidence="6">
    <location>
        <begin position="351"/>
        <end position="475"/>
    </location>
</feature>
<feature type="transmembrane region" description="Helical" evidence="5">
    <location>
        <begin position="462"/>
        <end position="480"/>
    </location>
</feature>
<keyword evidence="2 5" id="KW-0812">Transmembrane</keyword>
<evidence type="ECO:0000256" key="5">
    <source>
        <dbReference type="SAM" id="Phobius"/>
    </source>
</evidence>
<evidence type="ECO:0000259" key="6">
    <source>
        <dbReference type="Pfam" id="PF13515"/>
    </source>
</evidence>
<evidence type="ECO:0000256" key="2">
    <source>
        <dbReference type="ARBA" id="ARBA00022692"/>
    </source>
</evidence>
<organism evidence="7 8">
    <name type="scientific">Lawsonibacter faecis</name>
    <dbReference type="NCBI Taxonomy" id="2763052"/>
    <lineage>
        <taxon>Bacteria</taxon>
        <taxon>Bacillati</taxon>
        <taxon>Bacillota</taxon>
        <taxon>Clostridia</taxon>
        <taxon>Eubacteriales</taxon>
        <taxon>Oscillospiraceae</taxon>
        <taxon>Lawsonibacter</taxon>
    </lineage>
</organism>
<keyword evidence="3 5" id="KW-1133">Transmembrane helix</keyword>
<feature type="transmembrane region" description="Helical" evidence="5">
    <location>
        <begin position="388"/>
        <end position="405"/>
    </location>
</feature>
<feature type="transmembrane region" description="Helical" evidence="5">
    <location>
        <begin position="93"/>
        <end position="112"/>
    </location>
</feature>
<evidence type="ECO:0000256" key="1">
    <source>
        <dbReference type="ARBA" id="ARBA00004141"/>
    </source>
</evidence>
<feature type="transmembrane region" description="Helical" evidence="5">
    <location>
        <begin position="143"/>
        <end position="160"/>
    </location>
</feature>
<keyword evidence="4 5" id="KW-0472">Membrane</keyword>
<evidence type="ECO:0000256" key="3">
    <source>
        <dbReference type="ARBA" id="ARBA00022989"/>
    </source>
</evidence>
<feature type="transmembrane region" description="Helical" evidence="5">
    <location>
        <begin position="436"/>
        <end position="456"/>
    </location>
</feature>
<comment type="caution">
    <text evidence="7">The sequence shown here is derived from an EMBL/GenBank/DDBJ whole genome shotgun (WGS) entry which is preliminary data.</text>
</comment>
<dbReference type="RefSeq" id="WP_186919225.1">
    <property type="nucleotide sequence ID" value="NZ_JACOPQ010000007.1"/>
</dbReference>
<dbReference type="GO" id="GO:0016020">
    <property type="term" value="C:membrane"/>
    <property type="evidence" value="ECO:0007669"/>
    <property type="project" value="UniProtKB-SubCell"/>
</dbReference>